<evidence type="ECO:0000313" key="7">
    <source>
        <dbReference type="EMBL" id="GAA2228713.1"/>
    </source>
</evidence>
<gene>
    <name evidence="7" type="ORF">GCM10010104_21880</name>
</gene>
<dbReference type="PANTHER" id="PTHR18919:SF107">
    <property type="entry name" value="ACETYL-COA ACETYLTRANSFERASE, CYTOSOLIC"/>
    <property type="match status" value="1"/>
</dbReference>
<dbReference type="EMBL" id="BAAART010000050">
    <property type="protein sequence ID" value="GAA2228713.1"/>
    <property type="molecule type" value="Genomic_DNA"/>
</dbReference>
<dbReference type="InterPro" id="IPR016039">
    <property type="entry name" value="Thiolase-like"/>
</dbReference>
<comment type="caution">
    <text evidence="7">The sequence shown here is derived from an EMBL/GenBank/DDBJ whole genome shotgun (WGS) entry which is preliminary data.</text>
</comment>
<evidence type="ECO:0000256" key="4">
    <source>
        <dbReference type="ARBA" id="ARBA00023315"/>
    </source>
</evidence>
<comment type="similarity">
    <text evidence="1">Belongs to the thiolase-like superfamily. Thiolase family.</text>
</comment>
<dbReference type="Gene3D" id="3.40.47.10">
    <property type="match status" value="1"/>
</dbReference>
<proteinExistence type="inferred from homology"/>
<protein>
    <recommendedName>
        <fullName evidence="2">acetyl-CoA C-acetyltransferase</fullName>
        <ecNumber evidence="2">2.3.1.9</ecNumber>
    </recommendedName>
</protein>
<evidence type="ECO:0000313" key="8">
    <source>
        <dbReference type="Proteomes" id="UP001501474"/>
    </source>
</evidence>
<reference evidence="8" key="1">
    <citation type="journal article" date="2019" name="Int. J. Syst. Evol. Microbiol.">
        <title>The Global Catalogue of Microorganisms (GCM) 10K type strain sequencing project: providing services to taxonomists for standard genome sequencing and annotation.</title>
        <authorList>
            <consortium name="The Broad Institute Genomics Platform"/>
            <consortium name="The Broad Institute Genome Sequencing Center for Infectious Disease"/>
            <person name="Wu L."/>
            <person name="Ma J."/>
        </authorList>
    </citation>
    <scope>NUCLEOTIDE SEQUENCE [LARGE SCALE GENOMIC DNA]</scope>
    <source>
        <strain evidence="8">JCM 3053</strain>
    </source>
</reference>
<name>A0ABP5Q899_9ACTN</name>
<dbReference type="Proteomes" id="UP001501474">
    <property type="component" value="Unassembled WGS sequence"/>
</dbReference>
<feature type="compositionally biased region" description="Basic residues" evidence="5">
    <location>
        <begin position="84"/>
        <end position="98"/>
    </location>
</feature>
<dbReference type="EC" id="2.3.1.9" evidence="2"/>
<feature type="domain" description="Thiolase C-terminal" evidence="6">
    <location>
        <begin position="15"/>
        <end position="69"/>
    </location>
</feature>
<evidence type="ECO:0000259" key="6">
    <source>
        <dbReference type="Pfam" id="PF02803"/>
    </source>
</evidence>
<accession>A0ABP5Q899</accession>
<keyword evidence="3" id="KW-0808">Transferase</keyword>
<keyword evidence="4" id="KW-0012">Acyltransferase</keyword>
<feature type="region of interest" description="Disordered" evidence="5">
    <location>
        <begin position="84"/>
        <end position="107"/>
    </location>
</feature>
<evidence type="ECO:0000256" key="3">
    <source>
        <dbReference type="ARBA" id="ARBA00022679"/>
    </source>
</evidence>
<organism evidence="7 8">
    <name type="scientific">Streptomyces indiaensis</name>
    <dbReference type="NCBI Taxonomy" id="284033"/>
    <lineage>
        <taxon>Bacteria</taxon>
        <taxon>Bacillati</taxon>
        <taxon>Actinomycetota</taxon>
        <taxon>Actinomycetes</taxon>
        <taxon>Kitasatosporales</taxon>
        <taxon>Streptomycetaceae</taxon>
        <taxon>Streptomyces</taxon>
    </lineage>
</organism>
<sequence length="107" mass="11061">MAALLAGLPVAEWPALDPAILDPQGGAIALRHPLEASGARLAGTVAHELVRRGGGVGVAACASGWGKGSPSFWSAERCARLRAVRGRSRSSPRPRRSTTLKNLQGLS</sequence>
<evidence type="ECO:0000256" key="2">
    <source>
        <dbReference type="ARBA" id="ARBA00012705"/>
    </source>
</evidence>
<dbReference type="PANTHER" id="PTHR18919">
    <property type="entry name" value="ACETYL-COA C-ACYLTRANSFERASE"/>
    <property type="match status" value="1"/>
</dbReference>
<dbReference type="Pfam" id="PF02803">
    <property type="entry name" value="Thiolase_C"/>
    <property type="match status" value="1"/>
</dbReference>
<dbReference type="SUPFAM" id="SSF53901">
    <property type="entry name" value="Thiolase-like"/>
    <property type="match status" value="1"/>
</dbReference>
<dbReference type="InterPro" id="IPR020617">
    <property type="entry name" value="Thiolase_C"/>
</dbReference>
<evidence type="ECO:0000256" key="1">
    <source>
        <dbReference type="ARBA" id="ARBA00010982"/>
    </source>
</evidence>
<keyword evidence="8" id="KW-1185">Reference proteome</keyword>
<evidence type="ECO:0000256" key="5">
    <source>
        <dbReference type="SAM" id="MobiDB-lite"/>
    </source>
</evidence>